<evidence type="ECO:0000313" key="6">
    <source>
        <dbReference type="Proteomes" id="UP000261600"/>
    </source>
</evidence>
<dbReference type="GO" id="GO:0019863">
    <property type="term" value="F:IgE binding"/>
    <property type="evidence" value="ECO:0007669"/>
    <property type="project" value="TreeGrafter"/>
</dbReference>
<dbReference type="GO" id="GO:0005615">
    <property type="term" value="C:extracellular space"/>
    <property type="evidence" value="ECO:0007669"/>
    <property type="project" value="TreeGrafter"/>
</dbReference>
<dbReference type="Pfam" id="PF00337">
    <property type="entry name" value="Gal-bind_lectin"/>
    <property type="match status" value="1"/>
</dbReference>
<evidence type="ECO:0000313" key="5">
    <source>
        <dbReference type="Ensembl" id="ENSMALP00000030894.1"/>
    </source>
</evidence>
<dbReference type="GO" id="GO:0090280">
    <property type="term" value="P:positive regulation of calcium ion import"/>
    <property type="evidence" value="ECO:0007669"/>
    <property type="project" value="TreeGrafter"/>
</dbReference>
<dbReference type="InterPro" id="IPR013320">
    <property type="entry name" value="ConA-like_dom_sf"/>
</dbReference>
<dbReference type="SMART" id="SM00908">
    <property type="entry name" value="Gal-bind_lectin"/>
    <property type="match status" value="1"/>
</dbReference>
<dbReference type="Ensembl" id="ENSMALT00000031440.1">
    <property type="protein sequence ID" value="ENSMALP00000030894.1"/>
    <property type="gene ID" value="ENSMALG00000021356.1"/>
</dbReference>
<dbReference type="SUPFAM" id="SSF49899">
    <property type="entry name" value="Concanavalin A-like lectins/glucanases"/>
    <property type="match status" value="1"/>
</dbReference>
<dbReference type="SMART" id="SM00276">
    <property type="entry name" value="GLECT"/>
    <property type="match status" value="1"/>
</dbReference>
<dbReference type="GO" id="GO:0043236">
    <property type="term" value="F:laminin binding"/>
    <property type="evidence" value="ECO:0007669"/>
    <property type="project" value="TreeGrafter"/>
</dbReference>
<dbReference type="GO" id="GO:0005737">
    <property type="term" value="C:cytoplasm"/>
    <property type="evidence" value="ECO:0007669"/>
    <property type="project" value="TreeGrafter"/>
</dbReference>
<dbReference type="Gene3D" id="2.60.120.200">
    <property type="match status" value="1"/>
</dbReference>
<dbReference type="InterPro" id="IPR001079">
    <property type="entry name" value="Galectin_CRD"/>
</dbReference>
<dbReference type="PANTHER" id="PTHR11346:SF179">
    <property type="entry name" value="GALECTIN"/>
    <property type="match status" value="1"/>
</dbReference>
<protein>
    <recommendedName>
        <fullName evidence="2">Galectin</fullName>
    </recommendedName>
</protein>
<organism evidence="5 6">
    <name type="scientific">Monopterus albus</name>
    <name type="common">Swamp eel</name>
    <dbReference type="NCBI Taxonomy" id="43700"/>
    <lineage>
        <taxon>Eukaryota</taxon>
        <taxon>Metazoa</taxon>
        <taxon>Chordata</taxon>
        <taxon>Craniata</taxon>
        <taxon>Vertebrata</taxon>
        <taxon>Euteleostomi</taxon>
        <taxon>Actinopterygii</taxon>
        <taxon>Neopterygii</taxon>
        <taxon>Teleostei</taxon>
        <taxon>Neoteleostei</taxon>
        <taxon>Acanthomorphata</taxon>
        <taxon>Anabantaria</taxon>
        <taxon>Synbranchiformes</taxon>
        <taxon>Synbranchidae</taxon>
        <taxon>Monopterus</taxon>
    </lineage>
</organism>
<dbReference type="AlphaFoldDB" id="A0A3Q3KA53"/>
<feature type="compositionally biased region" description="Gly residues" evidence="3">
    <location>
        <begin position="117"/>
        <end position="126"/>
    </location>
</feature>
<reference evidence="5" key="1">
    <citation type="submission" date="2025-08" db="UniProtKB">
        <authorList>
            <consortium name="Ensembl"/>
        </authorList>
    </citation>
    <scope>IDENTIFICATION</scope>
</reference>
<dbReference type="GO" id="GO:0045806">
    <property type="term" value="P:negative regulation of endocytosis"/>
    <property type="evidence" value="ECO:0007669"/>
    <property type="project" value="TreeGrafter"/>
</dbReference>
<evidence type="ECO:0000256" key="3">
    <source>
        <dbReference type="SAM" id="MobiDB-lite"/>
    </source>
</evidence>
<keyword evidence="6" id="KW-1185">Reference proteome</keyword>
<dbReference type="GO" id="GO:0048245">
    <property type="term" value="P:eosinophil chemotaxis"/>
    <property type="evidence" value="ECO:0007669"/>
    <property type="project" value="TreeGrafter"/>
</dbReference>
<dbReference type="Proteomes" id="UP000261600">
    <property type="component" value="Unplaced"/>
</dbReference>
<dbReference type="GO" id="GO:0048030">
    <property type="term" value="F:disaccharide binding"/>
    <property type="evidence" value="ECO:0007669"/>
    <property type="project" value="TreeGrafter"/>
</dbReference>
<feature type="compositionally biased region" description="Pro residues" evidence="3">
    <location>
        <begin position="146"/>
        <end position="155"/>
    </location>
</feature>
<name>A0A3Q3KA53_MONAL</name>
<dbReference type="GO" id="GO:2001237">
    <property type="term" value="P:negative regulation of extrinsic apoptotic signaling pathway"/>
    <property type="evidence" value="ECO:0007669"/>
    <property type="project" value="TreeGrafter"/>
</dbReference>
<reference evidence="5" key="2">
    <citation type="submission" date="2025-09" db="UniProtKB">
        <authorList>
            <consortium name="Ensembl"/>
        </authorList>
    </citation>
    <scope>IDENTIFICATION</scope>
</reference>
<accession>A0A3Q3KA53</accession>
<dbReference type="PROSITE" id="PS51304">
    <property type="entry name" value="GALECTIN"/>
    <property type="match status" value="1"/>
</dbReference>
<proteinExistence type="predicted"/>
<feature type="compositionally biased region" description="Gly residues" evidence="3">
    <location>
        <begin position="53"/>
        <end position="62"/>
    </location>
</feature>
<feature type="compositionally biased region" description="Pro residues" evidence="3">
    <location>
        <begin position="78"/>
        <end position="88"/>
    </location>
</feature>
<dbReference type="GO" id="GO:0002548">
    <property type="term" value="P:monocyte chemotaxis"/>
    <property type="evidence" value="ECO:0007669"/>
    <property type="project" value="TreeGrafter"/>
</dbReference>
<dbReference type="CDD" id="cd00070">
    <property type="entry name" value="GLECT"/>
    <property type="match status" value="1"/>
</dbReference>
<sequence length="322" mass="32423">MSDALGDDTTRQAKKIGNTNPSAPACNPPPPTNPGWPGSAPGAPTQPSAPGNFAGGMSGPGAPGQFPFPSGPGAPGQYPGPPSAPGGFPPGSGIPGQYPPAPGAPGHFSSSPSQPIGGTGMYGPSGPGAYPPPAGPGSFPAFPAGGFPPIPPGSWGPPAGGGFPPAPAPGSYGPGPGPTGPYGGPAAPGGMLPYDLPLHAGILPQLLITIVGEPFPGADFHVDFIKGQDVVFHFNPRFNEQTVVRNSNLGGCWGPEERDGGFPFVRGQRFELKILVEEDMFKVAVDGTHLLEYEHRIGGLEDVTLLRVVGDIILYSAAPSMI</sequence>
<dbReference type="GO" id="GO:0050918">
    <property type="term" value="P:positive chemotaxis"/>
    <property type="evidence" value="ECO:0007669"/>
    <property type="project" value="TreeGrafter"/>
</dbReference>
<feature type="compositionally biased region" description="Low complexity" evidence="3">
    <location>
        <begin position="136"/>
        <end position="145"/>
    </location>
</feature>
<feature type="region of interest" description="Disordered" evidence="3">
    <location>
        <begin position="1"/>
        <end position="184"/>
    </location>
</feature>
<evidence type="ECO:0000259" key="4">
    <source>
        <dbReference type="PROSITE" id="PS51304"/>
    </source>
</evidence>
<dbReference type="PANTHER" id="PTHR11346">
    <property type="entry name" value="GALECTIN"/>
    <property type="match status" value="1"/>
</dbReference>
<dbReference type="STRING" id="43700.ENSMALP00000030894"/>
<dbReference type="GO" id="GO:0048246">
    <property type="term" value="P:macrophage chemotaxis"/>
    <property type="evidence" value="ECO:0007669"/>
    <property type="project" value="TreeGrafter"/>
</dbReference>
<evidence type="ECO:0000256" key="1">
    <source>
        <dbReference type="ARBA" id="ARBA00022734"/>
    </source>
</evidence>
<keyword evidence="1 2" id="KW-0430">Lectin</keyword>
<dbReference type="GO" id="GO:0001772">
    <property type="term" value="C:immunological synapse"/>
    <property type="evidence" value="ECO:0007669"/>
    <property type="project" value="TreeGrafter"/>
</dbReference>
<dbReference type="InterPro" id="IPR044156">
    <property type="entry name" value="Galectin-like"/>
</dbReference>
<feature type="domain" description="Galectin" evidence="4">
    <location>
        <begin position="194"/>
        <end position="320"/>
    </location>
</feature>
<evidence type="ECO:0000256" key="2">
    <source>
        <dbReference type="RuleBase" id="RU102079"/>
    </source>
</evidence>
<dbReference type="GO" id="GO:0005634">
    <property type="term" value="C:nucleus"/>
    <property type="evidence" value="ECO:0007669"/>
    <property type="project" value="TreeGrafter"/>
</dbReference>
<dbReference type="GO" id="GO:0030593">
    <property type="term" value="P:neutrophil chemotaxis"/>
    <property type="evidence" value="ECO:0007669"/>
    <property type="project" value="TreeGrafter"/>
</dbReference>